<reference evidence="3 4" key="1">
    <citation type="submission" date="2024-04" db="EMBL/GenBank/DDBJ databases">
        <title>The reference genome of an endangered Asteraceae, Deinandra increscens subsp. villosa, native to the Central Coast of California.</title>
        <authorList>
            <person name="Guilliams M."/>
            <person name="Hasenstab-Lehman K."/>
            <person name="Meyer R."/>
            <person name="Mcevoy S."/>
        </authorList>
    </citation>
    <scope>NUCLEOTIDE SEQUENCE [LARGE SCALE GENOMIC DNA]</scope>
    <source>
        <tissue evidence="3">Leaf</tissue>
    </source>
</reference>
<comment type="caution">
    <text evidence="3">The sequence shown here is derived from an EMBL/GenBank/DDBJ whole genome shotgun (WGS) entry which is preliminary data.</text>
</comment>
<evidence type="ECO:0000313" key="3">
    <source>
        <dbReference type="EMBL" id="KAK9061269.1"/>
    </source>
</evidence>
<feature type="domain" description="URB1 N-terminal" evidence="1">
    <location>
        <begin position="73"/>
        <end position="376"/>
    </location>
</feature>
<gene>
    <name evidence="3" type="ORF">SSX86_018449</name>
</gene>
<name>A0AAP0CXV5_9ASTR</name>
<dbReference type="PANTHER" id="PTHR13500:SF0">
    <property type="entry name" value="NUCLEOLAR PRE-RIBOSOMAL-ASSOCIATED PROTEIN 1"/>
    <property type="match status" value="1"/>
</dbReference>
<dbReference type="InterPro" id="IPR032436">
    <property type="entry name" value="URB1_C"/>
</dbReference>
<evidence type="ECO:0000259" key="1">
    <source>
        <dbReference type="Pfam" id="PF11707"/>
    </source>
</evidence>
<dbReference type="GO" id="GO:0005730">
    <property type="term" value="C:nucleolus"/>
    <property type="evidence" value="ECO:0007669"/>
    <property type="project" value="TreeGrafter"/>
</dbReference>
<dbReference type="PANTHER" id="PTHR13500">
    <property type="entry name" value="NUCLEOLAR PRERIBOSOMAL-ASSOCIATED PROTEIN 1"/>
    <property type="match status" value="1"/>
</dbReference>
<proteinExistence type="predicted"/>
<evidence type="ECO:0000313" key="4">
    <source>
        <dbReference type="Proteomes" id="UP001408789"/>
    </source>
</evidence>
<accession>A0AAP0CXV5</accession>
<dbReference type="InterPro" id="IPR021714">
    <property type="entry name" value="URB1_N"/>
</dbReference>
<dbReference type="GO" id="GO:0000466">
    <property type="term" value="P:maturation of 5.8S rRNA from tricistronic rRNA transcript (SSU-rRNA, 5.8S rRNA, LSU-rRNA)"/>
    <property type="evidence" value="ECO:0007669"/>
    <property type="project" value="TreeGrafter"/>
</dbReference>
<dbReference type="GO" id="GO:0000463">
    <property type="term" value="P:maturation of LSU-rRNA from tricistronic rRNA transcript (SSU-rRNA, 5.8S rRNA, LSU-rRNA)"/>
    <property type="evidence" value="ECO:0007669"/>
    <property type="project" value="TreeGrafter"/>
</dbReference>
<feature type="domain" description="URB1 C-terminal" evidence="2">
    <location>
        <begin position="1892"/>
        <end position="2081"/>
    </location>
</feature>
<evidence type="ECO:0000259" key="2">
    <source>
        <dbReference type="Pfam" id="PF16201"/>
    </source>
</evidence>
<sequence>MENDEVRVPESQQIPNFAIKVSHDAKLRELLRNITSIDLQLCAEASKEFMKLLRGEEGGELLRQYVNTSPGFSELLQAWNLRQLKAGLSYIMSLINVILSHKDGVYKPNDVARVPISRALDRFARLILEEKLGDVYKELNSKESKGKNAALLLMSSVVRRGSGLASDVAKSFDFKLPNFLKLAEYDKRRKTGEKINRKISTRRSYVRFAMSFVEIGDPRLLRWVLQQKEMFSGVLRGLGSDDEDTIVYVLSTLRDKVLVPESLVPVGLRSVLFGSVTLEQLVNISGRDDGGDGAEVAKKVLFMVCIDPSNGLMPDSKASPFPLKGNLTRLLGVMKKLKATEVEFHKDLLLAIVCGRPEFGSSYLDEFPYNLEDHTSWFAAVSLAANLISSVNAGLSFDFLDSQTGLPPSINSSEVQNIIKCIGPRPFNRIVMNKGLLHTESHIQHGTLRLVLEALKLLDSLFSALSQRSKSCKQSGCKWASLKQDIQNEVQLLLPDHQVLLSLISSLNSRYKSEEKTLKRNADTSVLLEHNPSNKKLKTCISNEETDILVGGISSSLDTNGRIEEEDDVNEPDNLDDNSILIIELWKLHESNNINIVAEDEELYFYTKLLDALKVYHRTMPSVLEGSFDFFKVLPSNALSLPTILQQSLLSLLVEHIGWSSEQDILIRYPPLMYKHLMHFINLVVHSPVKEIKDQAYVLAQAAMLSSGAFDSNATEIGAWFLFLPGFTTRSTEETGETIQNLSSVVVSFFCDAVSTVGNNLFKYWDLVRSQIYHLETTKDICPRFSPLFACVLEKCVRLLGSDSGTFSLPEKAMISLYVSSTLKYLLQTQVEAGLLSSLICLSLSERLKDINSDLCEWRPLKSLLQFSSSITDKGIGMFSSIDKEMGLHDDSFVNLLNEVTSLAESEHGAGITTAFSLSMLCASPDLILQHFPAVISISRNLNGVPFSILLSICFLERNFLNHICKSWPEFSFTGIGRVDFSSMDPKNNSEAFSYFLKRAPLYVLLPAIISIESSYLSESSELQDLLLDKLSNEISDNFVCTFRHVLFWFYHIQSSYSNEPVGKLVQISEICFVLIKSMLAHASANHYAQEIAETIFCHPAVIGALESPLSVIKELNVNILDQPTDSFLGLAREGVHITDYHILLVLETFCNQFAFSNDANKQAAKVFKCLLQKLTVMLKNRFDKFIESKDPSLIIPALFSFHTLIRFIPPQELLELVHWMFSRINLNESSVLESYKISALCVGLNIAGCAFDFLLSFSGIQEFDVALFEEVYFHIVESASCSDLAVADLCLLKAVKIASKYNGERQTPQSLLNHMAMSRVIASTPMSLLSNCFQRTSLIRTQILFHLTESSLLHLSFFANPFMEIVNQSLVGTCDEDLMILFLPTALSFLNFVSMRHGEKCDKHVRSICSLYWEIFFNGFSNWKTFVSRDIFQIKLDKYVPSTVDDMFDLFNNSLLGKSLDVMKRHLVSNGTTVKPSKRLKLIDSIIPSGTDNLLECNDFEIDHYSIDESLNLIMKAVTKVLLCKTLLFSSSEKISNKYYLRSVTLINSLVSTWRLIVKKFPIKLNFQSEVEDTKWALFRVLESFILRIFVEVRTEMHKNSETKSDSLMNLEQIVISCLRHRFEDPATLNMLRTILTFAEKDKSLHSRIPQLLLAHSQFASTIQSAYNSSSSLQFGIIFRPMSSILRSLTFVKVDKSHPSEMYKNQLEIIKLLGVLCNFWAQSGSVSFEEDFGINARELLYLLLSSYSATVSEKDLEIYKIMQVLDCSGESDSSYIADMDYLWGTAATRVRKAREREQDLPANDMDETEIRRKSQFRENLPVDPRKCAATVLHFPYDRHIDSVALSSNKLPDDNAGNVSEIYDPVFILRMSLHGLSLDYIEPVEYSSLGLLAVAFVSLSSPDDDIRKLGYKVLAKFTESLKESQKRKEANRLWPLLTHVKNGISEEWQRIPSVHALFAAEASVLVLDPANDNYKSISRILLHSPMKPKIISFFDEFLWSSSANFKSDRIWILRLLYSGLNIEDDAQLYVRSSILEKLLSFYSCPLSDNQSRELILQIVKKSMKFDKTSRYLIEHCGVISWSSSLVSNFSGSTYQEQKGVLLSQLTAILEVINSVVTSRNTSQWLEARSVEQLTQISCHLYALFVENMDLMRETHLVDSVLDIISSTLKISQKSDVLQPHFTFSVEGLFELSQAFDVNCNAESGLKVVLMSTPQPELVTMDCEKLKTFVLWMVTVALQSKKSDEQTNESLIIKLLRWLIASVILAMPSQQSVQPKCNLENSFPETLQSYLEAEWSVNRVASDSEELLAATIYYLHQIVGRKCQMFTSVVSSLCLLLLPDSSHTAGSDALPVKGGTLTSLLSRIHCPAEANHLWRWSFDEPWADPSTNSCSVDELQACESVLVTVSNVLGKKSSLSHFLSDFELENSGVFRWERSLDGETM</sequence>
<dbReference type="EMBL" id="JBCNJP010000019">
    <property type="protein sequence ID" value="KAK9061269.1"/>
    <property type="molecule type" value="Genomic_DNA"/>
</dbReference>
<keyword evidence="4" id="KW-1185">Reference proteome</keyword>
<dbReference type="Pfam" id="PF16201">
    <property type="entry name" value="NopRA1"/>
    <property type="match status" value="1"/>
</dbReference>
<dbReference type="InterPro" id="IPR039844">
    <property type="entry name" value="URB1"/>
</dbReference>
<dbReference type="Pfam" id="PF11707">
    <property type="entry name" value="Npa1"/>
    <property type="match status" value="1"/>
</dbReference>
<protein>
    <recommendedName>
        <fullName evidence="5">Nucleolar pre-ribosomal-associated protein 1</fullName>
    </recommendedName>
</protein>
<evidence type="ECO:0008006" key="5">
    <source>
        <dbReference type="Google" id="ProtNLM"/>
    </source>
</evidence>
<dbReference type="Proteomes" id="UP001408789">
    <property type="component" value="Unassembled WGS sequence"/>
</dbReference>
<organism evidence="3 4">
    <name type="scientific">Deinandra increscens subsp. villosa</name>
    <dbReference type="NCBI Taxonomy" id="3103831"/>
    <lineage>
        <taxon>Eukaryota</taxon>
        <taxon>Viridiplantae</taxon>
        <taxon>Streptophyta</taxon>
        <taxon>Embryophyta</taxon>
        <taxon>Tracheophyta</taxon>
        <taxon>Spermatophyta</taxon>
        <taxon>Magnoliopsida</taxon>
        <taxon>eudicotyledons</taxon>
        <taxon>Gunneridae</taxon>
        <taxon>Pentapetalae</taxon>
        <taxon>asterids</taxon>
        <taxon>campanulids</taxon>
        <taxon>Asterales</taxon>
        <taxon>Asteraceae</taxon>
        <taxon>Asteroideae</taxon>
        <taxon>Heliantheae alliance</taxon>
        <taxon>Madieae</taxon>
        <taxon>Madiinae</taxon>
        <taxon>Deinandra</taxon>
    </lineage>
</organism>